<feature type="region of interest" description="Disordered" evidence="1">
    <location>
        <begin position="1"/>
        <end position="21"/>
    </location>
</feature>
<organism evidence="2 3">
    <name type="scientific">Brachionus plicatilis</name>
    <name type="common">Marine rotifer</name>
    <name type="synonym">Brachionus muelleri</name>
    <dbReference type="NCBI Taxonomy" id="10195"/>
    <lineage>
        <taxon>Eukaryota</taxon>
        <taxon>Metazoa</taxon>
        <taxon>Spiralia</taxon>
        <taxon>Gnathifera</taxon>
        <taxon>Rotifera</taxon>
        <taxon>Eurotatoria</taxon>
        <taxon>Monogononta</taxon>
        <taxon>Pseudotrocha</taxon>
        <taxon>Ploima</taxon>
        <taxon>Brachionidae</taxon>
        <taxon>Brachionus</taxon>
    </lineage>
</organism>
<proteinExistence type="predicted"/>
<evidence type="ECO:0000256" key="1">
    <source>
        <dbReference type="SAM" id="MobiDB-lite"/>
    </source>
</evidence>
<feature type="region of interest" description="Disordered" evidence="1">
    <location>
        <begin position="67"/>
        <end position="120"/>
    </location>
</feature>
<reference evidence="2 3" key="1">
    <citation type="journal article" date="2018" name="Sci. Rep.">
        <title>Genomic signatures of local adaptation to the degree of environmental predictability in rotifers.</title>
        <authorList>
            <person name="Franch-Gras L."/>
            <person name="Hahn C."/>
            <person name="Garcia-Roger E.M."/>
            <person name="Carmona M.J."/>
            <person name="Serra M."/>
            <person name="Gomez A."/>
        </authorList>
    </citation>
    <scope>NUCLEOTIDE SEQUENCE [LARGE SCALE GENOMIC DNA]</scope>
    <source>
        <strain evidence="2">HYR1</strain>
    </source>
</reference>
<gene>
    <name evidence="2" type="ORF">BpHYR1_047864</name>
</gene>
<evidence type="ECO:0000313" key="2">
    <source>
        <dbReference type="EMBL" id="RNA44392.1"/>
    </source>
</evidence>
<dbReference type="Proteomes" id="UP000276133">
    <property type="component" value="Unassembled WGS sequence"/>
</dbReference>
<name>A0A3M7T8N1_BRAPC</name>
<feature type="compositionally biased region" description="Polar residues" evidence="1">
    <location>
        <begin position="1"/>
        <end position="11"/>
    </location>
</feature>
<accession>A0A3M7T8N1</accession>
<dbReference type="AlphaFoldDB" id="A0A3M7T8N1"/>
<comment type="caution">
    <text evidence="2">The sequence shown here is derived from an EMBL/GenBank/DDBJ whole genome shotgun (WGS) entry which is preliminary data.</text>
</comment>
<protein>
    <submittedName>
        <fullName evidence="2">Uncharacterized protein</fullName>
    </submittedName>
</protein>
<sequence length="120" mass="13609">MVEDNPSNNSHQDQDDESDVKELEAQLNEIESALDNLESQNDNILAKLKDVLESNREIRKEFASLNKKEDVQESKTLNQKQENADVSQLQKMHELSLNKKAANSKGDLKSEKASSKLKKN</sequence>
<feature type="compositionally biased region" description="Polar residues" evidence="1">
    <location>
        <begin position="74"/>
        <end position="90"/>
    </location>
</feature>
<dbReference type="OrthoDB" id="10050612at2759"/>
<evidence type="ECO:0000313" key="3">
    <source>
        <dbReference type="Proteomes" id="UP000276133"/>
    </source>
</evidence>
<dbReference type="Pfam" id="PF03670">
    <property type="entry name" value="UPF0184"/>
    <property type="match status" value="1"/>
</dbReference>
<keyword evidence="3" id="KW-1185">Reference proteome</keyword>
<dbReference type="EMBL" id="REGN01000111">
    <property type="protein sequence ID" value="RNA44392.1"/>
    <property type="molecule type" value="Genomic_DNA"/>
</dbReference>